<evidence type="ECO:0000313" key="4">
    <source>
        <dbReference type="Proteomes" id="UP001596058"/>
    </source>
</evidence>
<name>A0ABW1CT73_9ACTN</name>
<comment type="caution">
    <text evidence="3">The sequence shown here is derived from an EMBL/GenBank/DDBJ whole genome shotgun (WGS) entry which is preliminary data.</text>
</comment>
<keyword evidence="2" id="KW-0812">Transmembrane</keyword>
<proteinExistence type="predicted"/>
<feature type="region of interest" description="Disordered" evidence="1">
    <location>
        <begin position="66"/>
        <end position="89"/>
    </location>
</feature>
<accession>A0ABW1CT73</accession>
<feature type="compositionally biased region" description="Basic and acidic residues" evidence="1">
    <location>
        <begin position="66"/>
        <end position="82"/>
    </location>
</feature>
<gene>
    <name evidence="3" type="ORF">ACFPZ3_34450</name>
</gene>
<dbReference type="RefSeq" id="WP_379518491.1">
    <property type="nucleotide sequence ID" value="NZ_JBHSPA010000045.1"/>
</dbReference>
<feature type="compositionally biased region" description="Basic and acidic residues" evidence="1">
    <location>
        <begin position="146"/>
        <end position="158"/>
    </location>
</feature>
<reference evidence="4" key="1">
    <citation type="journal article" date="2019" name="Int. J. Syst. Evol. Microbiol.">
        <title>The Global Catalogue of Microorganisms (GCM) 10K type strain sequencing project: providing services to taxonomists for standard genome sequencing and annotation.</title>
        <authorList>
            <consortium name="The Broad Institute Genomics Platform"/>
            <consortium name="The Broad Institute Genome Sequencing Center for Infectious Disease"/>
            <person name="Wu L."/>
            <person name="Ma J."/>
        </authorList>
    </citation>
    <scope>NUCLEOTIDE SEQUENCE [LARGE SCALE GENOMIC DNA]</scope>
    <source>
        <strain evidence="4">CCUG 53903</strain>
    </source>
</reference>
<feature type="compositionally biased region" description="Pro residues" evidence="1">
    <location>
        <begin position="180"/>
        <end position="200"/>
    </location>
</feature>
<protein>
    <submittedName>
        <fullName evidence="3">Uncharacterized protein</fullName>
    </submittedName>
</protein>
<feature type="transmembrane region" description="Helical" evidence="2">
    <location>
        <begin position="12"/>
        <end position="32"/>
    </location>
</feature>
<feature type="transmembrane region" description="Helical" evidence="2">
    <location>
        <begin position="107"/>
        <end position="128"/>
    </location>
</feature>
<feature type="region of interest" description="Disordered" evidence="1">
    <location>
        <begin position="136"/>
        <end position="249"/>
    </location>
</feature>
<organism evidence="3 4">
    <name type="scientific">Nonomuraea insulae</name>
    <dbReference type="NCBI Taxonomy" id="1616787"/>
    <lineage>
        <taxon>Bacteria</taxon>
        <taxon>Bacillati</taxon>
        <taxon>Actinomycetota</taxon>
        <taxon>Actinomycetes</taxon>
        <taxon>Streptosporangiales</taxon>
        <taxon>Streptosporangiaceae</taxon>
        <taxon>Nonomuraea</taxon>
    </lineage>
</organism>
<keyword evidence="2" id="KW-0472">Membrane</keyword>
<dbReference type="Proteomes" id="UP001596058">
    <property type="component" value="Unassembled WGS sequence"/>
</dbReference>
<feature type="transmembrane region" description="Helical" evidence="2">
    <location>
        <begin position="38"/>
        <end position="58"/>
    </location>
</feature>
<sequence>MSGEQRRFELSMPQIAGSALSAVTAAVAASYLGVAGTVIGAAVVSIASTIATAVYTHYLKQTEERVKQHTLTSRRETSADRPESDDDGSTLVMTAVRESRRLPWVKLAGAAVIVFAVSMGSILAYQAVAQETVHEQVTGKTPSRAQVEHDKTPVRQETETEAPPAYQPPPTPTHESVTPTPTPTPTPSRTPSTRPTPTPTPTGSDTVEPSEETTSPPPTQDQPDEVEEAPTSSAPPPAEQDDPVLTPPG</sequence>
<keyword evidence="4" id="KW-1185">Reference proteome</keyword>
<dbReference type="EMBL" id="JBHSPA010000045">
    <property type="protein sequence ID" value="MFC5828991.1"/>
    <property type="molecule type" value="Genomic_DNA"/>
</dbReference>
<evidence type="ECO:0000256" key="1">
    <source>
        <dbReference type="SAM" id="MobiDB-lite"/>
    </source>
</evidence>
<evidence type="ECO:0000256" key="2">
    <source>
        <dbReference type="SAM" id="Phobius"/>
    </source>
</evidence>
<keyword evidence="2" id="KW-1133">Transmembrane helix</keyword>
<evidence type="ECO:0000313" key="3">
    <source>
        <dbReference type="EMBL" id="MFC5828991.1"/>
    </source>
</evidence>